<evidence type="ECO:0000256" key="3">
    <source>
        <dbReference type="ARBA" id="ARBA00022960"/>
    </source>
</evidence>
<dbReference type="InterPro" id="IPR038063">
    <property type="entry name" value="Transpep_catalytic_dom"/>
</dbReference>
<keyword evidence="5 6" id="KW-0961">Cell wall biogenesis/degradation</keyword>
<evidence type="ECO:0000313" key="8">
    <source>
        <dbReference type="EMBL" id="WAJ24973.1"/>
    </source>
</evidence>
<dbReference type="InterPro" id="IPR038054">
    <property type="entry name" value="LD_TPept-like_central_sf"/>
</dbReference>
<dbReference type="InterPro" id="IPR050979">
    <property type="entry name" value="LD-transpeptidase"/>
</dbReference>
<dbReference type="Gene3D" id="3.10.20.800">
    <property type="match status" value="1"/>
</dbReference>
<dbReference type="Pfam" id="PF03734">
    <property type="entry name" value="YkuD"/>
    <property type="match status" value="1"/>
</dbReference>
<feature type="active site" description="Proton donor/acceptor" evidence="6">
    <location>
        <position position="423"/>
    </location>
</feature>
<dbReference type="SUPFAM" id="SSF141523">
    <property type="entry name" value="L,D-transpeptidase catalytic domain-like"/>
    <property type="match status" value="1"/>
</dbReference>
<evidence type="ECO:0000256" key="1">
    <source>
        <dbReference type="ARBA" id="ARBA00004752"/>
    </source>
</evidence>
<keyword evidence="4 6" id="KW-0573">Peptidoglycan synthesis</keyword>
<dbReference type="Gene3D" id="2.40.440.10">
    <property type="entry name" value="L,D-transpeptidase catalytic domain-like"/>
    <property type="match status" value="1"/>
</dbReference>
<keyword evidence="9" id="KW-1185">Reference proteome</keyword>
<feature type="domain" description="L,D-TPase catalytic" evidence="7">
    <location>
        <begin position="342"/>
        <end position="468"/>
    </location>
</feature>
<evidence type="ECO:0000256" key="2">
    <source>
        <dbReference type="ARBA" id="ARBA00022679"/>
    </source>
</evidence>
<keyword evidence="3 6" id="KW-0133">Cell shape</keyword>
<dbReference type="RefSeq" id="WP_024836894.1">
    <property type="nucleotide sequence ID" value="NZ_CP113524.1"/>
</dbReference>
<dbReference type="InterPro" id="IPR022029">
    <property type="entry name" value="YoaR-like_PG-bd"/>
</dbReference>
<organism evidence="8 9">
    <name type="scientific">Lacrimispora xylanolytica</name>
    <dbReference type="NCBI Taxonomy" id="29375"/>
    <lineage>
        <taxon>Bacteria</taxon>
        <taxon>Bacillati</taxon>
        <taxon>Bacillota</taxon>
        <taxon>Clostridia</taxon>
        <taxon>Lachnospirales</taxon>
        <taxon>Lachnospiraceae</taxon>
        <taxon>Lacrimispora</taxon>
    </lineage>
</organism>
<evidence type="ECO:0000313" key="9">
    <source>
        <dbReference type="Proteomes" id="UP001163115"/>
    </source>
</evidence>
<comment type="pathway">
    <text evidence="1 6">Cell wall biogenesis; peptidoglycan biosynthesis.</text>
</comment>
<reference evidence="8" key="1">
    <citation type="submission" date="2022-11" db="EMBL/GenBank/DDBJ databases">
        <title>Lacrimispora xylanolytica sy1, complete genome.</title>
        <authorList>
            <person name="Choi S."/>
        </authorList>
    </citation>
    <scope>NUCLEOTIDE SEQUENCE</scope>
    <source>
        <strain evidence="8">Sy1</strain>
    </source>
</reference>
<keyword evidence="2" id="KW-0808">Transferase</keyword>
<dbReference type="PANTHER" id="PTHR30582">
    <property type="entry name" value="L,D-TRANSPEPTIDASE"/>
    <property type="match status" value="1"/>
</dbReference>
<accession>A0ABY7AHP0</accession>
<dbReference type="InterPro" id="IPR005490">
    <property type="entry name" value="LD_TPept_cat_dom"/>
</dbReference>
<protein>
    <submittedName>
        <fullName evidence="8">L,D-transpeptidase family protein</fullName>
    </submittedName>
</protein>
<feature type="active site" description="Nucleophile" evidence="6">
    <location>
        <position position="444"/>
    </location>
</feature>
<dbReference type="SUPFAM" id="SSF143985">
    <property type="entry name" value="L,D-transpeptidase pre-catalytic domain-like"/>
    <property type="match status" value="1"/>
</dbReference>
<dbReference type="Pfam" id="PF12229">
    <property type="entry name" value="PG_binding_4"/>
    <property type="match status" value="1"/>
</dbReference>
<name>A0ABY7AHP0_9FIRM</name>
<sequence length="469" mass="50991">MDRKRNHVLTMAKVLVLTGVFILAGQGNALADASLKFVPGTKINGVFVGGMTVEEAKVQIEGFYGREYNLTIKTKDGKAEVIKGSDIGYQVVITDGLKSILDEQNASGRVAGPAEDNSRSLKSTVAFDEGKLKEKLNGLSFVSGQGVVTTVNARISAFQQGEPFTILPEVQGNSVNMGKLEEVVKGGLNQELREISLEDSGCYDAVTVTKDDPGLKAQCEALNKVREMQITYTFGNRTEVLLGEELSSWITAGADGSIQVNQEKAAAYVKTLGDKYDTAGRGRNFRTTSGRDLSLSGAYGWQINQPAEVGELIAAIRGGQSITKEPKYLKAAADRNNDWGGTYVEADMSAQHVYMYKDGALVWDAPCVTGNVSKNYTTPEGIYTLSYKQTDRILRGDKKADGTYEYESHVDYWMPFNGGIGFHDANWRSKFGGAIYKNSGSHGCVNLPPKKAKDLYSLVYSGIPVICFY</sequence>
<dbReference type="PROSITE" id="PS52029">
    <property type="entry name" value="LD_TPASE"/>
    <property type="match status" value="1"/>
</dbReference>
<evidence type="ECO:0000259" key="7">
    <source>
        <dbReference type="PROSITE" id="PS52029"/>
    </source>
</evidence>
<dbReference type="EMBL" id="CP113524">
    <property type="protein sequence ID" value="WAJ24973.1"/>
    <property type="molecule type" value="Genomic_DNA"/>
</dbReference>
<evidence type="ECO:0000256" key="5">
    <source>
        <dbReference type="ARBA" id="ARBA00023316"/>
    </source>
</evidence>
<proteinExistence type="predicted"/>
<gene>
    <name evidence="8" type="ORF">OW255_05560</name>
</gene>
<dbReference type="PANTHER" id="PTHR30582:SF33">
    <property type="entry name" value="EXPORTED PROTEIN"/>
    <property type="match status" value="1"/>
</dbReference>
<evidence type="ECO:0000256" key="4">
    <source>
        <dbReference type="ARBA" id="ARBA00022984"/>
    </source>
</evidence>
<dbReference type="Proteomes" id="UP001163115">
    <property type="component" value="Chromosome"/>
</dbReference>
<evidence type="ECO:0000256" key="6">
    <source>
        <dbReference type="PROSITE-ProRule" id="PRU01373"/>
    </source>
</evidence>
<dbReference type="CDD" id="cd16913">
    <property type="entry name" value="YkuD_like"/>
    <property type="match status" value="1"/>
</dbReference>